<evidence type="ECO:0000256" key="2">
    <source>
        <dbReference type="ARBA" id="ARBA00009840"/>
    </source>
</evidence>
<dbReference type="Pfam" id="PF02646">
    <property type="entry name" value="RmuC"/>
    <property type="match status" value="1"/>
</dbReference>
<organism evidence="6 7">
    <name type="scientific">Ramlibacter algicola</name>
    <dbReference type="NCBI Taxonomy" id="2795217"/>
    <lineage>
        <taxon>Bacteria</taxon>
        <taxon>Pseudomonadati</taxon>
        <taxon>Pseudomonadota</taxon>
        <taxon>Betaproteobacteria</taxon>
        <taxon>Burkholderiales</taxon>
        <taxon>Comamonadaceae</taxon>
        <taxon>Ramlibacter</taxon>
    </lineage>
</organism>
<dbReference type="PANTHER" id="PTHR30563:SF0">
    <property type="entry name" value="DNA RECOMBINATION PROTEIN RMUC"/>
    <property type="match status" value="1"/>
</dbReference>
<sequence length="540" mass="59576">MGALWLFGTPVLLLVGLAAGWWLARRSAAQLAESAVAGARSEAAVQVATWSERVRGLEAERQQLAAELADLRAQANGLRDALDLARDEKAQLGERAARVTVVETELANAGARAERLAQDLSGVERRAAGLEASLKAESATVEGLRRELALAVQARDTYQREANELNQQVAELGTQLQAERTQTQEKLQLLASAKDELSNQFKSLANDILDEKSRKFAEQNQANLGQLLDPLRLRLQEFQGRVEQLYDTEGKERSALAQQVLQLLELNRTLADEAKSLTFALKGSTKMQGNWGELVLERVLEGCGLRNGTEYQTQASVNREDGGRAQADVVIRLPEERHLVIDAKVSLLAYEEYATTEDESVRVAARKRHLDSIRAHVKGLSERNYQLLYGLKSLDFVLMFVPIEPAFMLATTDDGQLFMDAWNRNVLLVSPSTLMFVLRTVAHLWRQEQQSRNAQDIAKRGAELYDRLTAFVADLEKIGRSLQQATDAYGDAFKKLTTNKGNVIRQAELLKQLGIKPTKALPAALVADAGVPEDSDADGA</sequence>
<dbReference type="AlphaFoldDB" id="A0A934Q194"/>
<dbReference type="Proteomes" id="UP000617041">
    <property type="component" value="Unassembled WGS sequence"/>
</dbReference>
<dbReference type="Gene3D" id="1.10.287.1490">
    <property type="match status" value="1"/>
</dbReference>
<comment type="caution">
    <text evidence="6">The sequence shown here is derived from an EMBL/GenBank/DDBJ whole genome shotgun (WGS) entry which is preliminary data.</text>
</comment>
<evidence type="ECO:0000256" key="3">
    <source>
        <dbReference type="ARBA" id="ARBA00023054"/>
    </source>
</evidence>
<keyword evidence="3 5" id="KW-0175">Coiled coil</keyword>
<reference evidence="6" key="1">
    <citation type="submission" date="2020-12" db="EMBL/GenBank/DDBJ databases">
        <title>Ramlibacter sp. nov., isolated from a freshwater alga, Cryptomonas.</title>
        <authorList>
            <person name="Kim H.M."/>
            <person name="Jeon C.O."/>
        </authorList>
    </citation>
    <scope>NUCLEOTIDE SEQUENCE</scope>
    <source>
        <strain evidence="6">CrO1</strain>
    </source>
</reference>
<dbReference type="PANTHER" id="PTHR30563">
    <property type="entry name" value="DNA RECOMBINATION PROTEIN RMUC"/>
    <property type="match status" value="1"/>
</dbReference>
<evidence type="ECO:0000256" key="4">
    <source>
        <dbReference type="ARBA" id="ARBA00023172"/>
    </source>
</evidence>
<protein>
    <submittedName>
        <fullName evidence="6">DNA recombination protein RmuC</fullName>
    </submittedName>
</protein>
<comment type="function">
    <text evidence="1">Involved in DNA recombination.</text>
</comment>
<evidence type="ECO:0000256" key="1">
    <source>
        <dbReference type="ARBA" id="ARBA00003416"/>
    </source>
</evidence>
<evidence type="ECO:0000313" key="7">
    <source>
        <dbReference type="Proteomes" id="UP000617041"/>
    </source>
</evidence>
<name>A0A934Q194_9BURK</name>
<dbReference type="EMBL" id="JAEDAO010000001">
    <property type="protein sequence ID" value="MBK0393016.1"/>
    <property type="molecule type" value="Genomic_DNA"/>
</dbReference>
<evidence type="ECO:0000313" key="6">
    <source>
        <dbReference type="EMBL" id="MBK0393016.1"/>
    </source>
</evidence>
<proteinExistence type="inferred from homology"/>
<dbReference type="InterPro" id="IPR003798">
    <property type="entry name" value="DNA_recombination_RmuC"/>
</dbReference>
<comment type="similarity">
    <text evidence="2">Belongs to the RmuC family.</text>
</comment>
<dbReference type="GO" id="GO:0006310">
    <property type="term" value="P:DNA recombination"/>
    <property type="evidence" value="ECO:0007669"/>
    <property type="project" value="UniProtKB-KW"/>
</dbReference>
<accession>A0A934Q194</accession>
<feature type="coiled-coil region" evidence="5">
    <location>
        <begin position="47"/>
        <end position="207"/>
    </location>
</feature>
<dbReference type="RefSeq" id="WP_200787967.1">
    <property type="nucleotide sequence ID" value="NZ_JAEDAO010000001.1"/>
</dbReference>
<keyword evidence="7" id="KW-1185">Reference proteome</keyword>
<keyword evidence="4" id="KW-0233">DNA recombination</keyword>
<gene>
    <name evidence="6" type="primary">rmuC</name>
    <name evidence="6" type="ORF">I8E28_10480</name>
</gene>
<evidence type="ECO:0000256" key="5">
    <source>
        <dbReference type="SAM" id="Coils"/>
    </source>
</evidence>